<name>A0A2G5C8V5_AQUCA</name>
<feature type="region of interest" description="Disordered" evidence="1">
    <location>
        <begin position="474"/>
        <end position="504"/>
    </location>
</feature>
<dbReference type="CDD" id="cd11660">
    <property type="entry name" value="SANT_TRF"/>
    <property type="match status" value="1"/>
</dbReference>
<feature type="compositionally biased region" description="Basic and acidic residues" evidence="1">
    <location>
        <begin position="481"/>
        <end position="491"/>
    </location>
</feature>
<dbReference type="SUPFAM" id="SSF46689">
    <property type="entry name" value="Homeodomain-like"/>
    <property type="match status" value="1"/>
</dbReference>
<dbReference type="InterPro" id="IPR009057">
    <property type="entry name" value="Homeodomain-like_sf"/>
</dbReference>
<dbReference type="SMART" id="SM00717">
    <property type="entry name" value="SANT"/>
    <property type="match status" value="1"/>
</dbReference>
<dbReference type="AlphaFoldDB" id="A0A2G5C8V5"/>
<accession>A0A2G5C8V5</accession>
<evidence type="ECO:0000259" key="3">
    <source>
        <dbReference type="PROSITE" id="PS51294"/>
    </source>
</evidence>
<dbReference type="FunCoup" id="A0A2G5C8V5">
    <property type="interactions" value="2287"/>
</dbReference>
<dbReference type="InterPro" id="IPR017930">
    <property type="entry name" value="Myb_dom"/>
</dbReference>
<proteinExistence type="predicted"/>
<dbReference type="Proteomes" id="UP000230069">
    <property type="component" value="Unassembled WGS sequence"/>
</dbReference>
<keyword evidence="5" id="KW-1185">Reference proteome</keyword>
<dbReference type="PROSITE" id="PS51294">
    <property type="entry name" value="HTH_MYB"/>
    <property type="match status" value="1"/>
</dbReference>
<dbReference type="Pfam" id="PF00249">
    <property type="entry name" value="Myb_DNA-binding"/>
    <property type="match status" value="1"/>
</dbReference>
<evidence type="ECO:0000313" key="5">
    <source>
        <dbReference type="Proteomes" id="UP000230069"/>
    </source>
</evidence>
<dbReference type="STRING" id="218851.A0A2G5C8V5"/>
<feature type="domain" description="Myb-like" evidence="2">
    <location>
        <begin position="552"/>
        <end position="599"/>
    </location>
</feature>
<evidence type="ECO:0000256" key="1">
    <source>
        <dbReference type="SAM" id="MobiDB-lite"/>
    </source>
</evidence>
<dbReference type="InterPro" id="IPR001005">
    <property type="entry name" value="SANT/Myb"/>
</dbReference>
<organism evidence="4 5">
    <name type="scientific">Aquilegia coerulea</name>
    <name type="common">Rocky mountain columbine</name>
    <dbReference type="NCBI Taxonomy" id="218851"/>
    <lineage>
        <taxon>Eukaryota</taxon>
        <taxon>Viridiplantae</taxon>
        <taxon>Streptophyta</taxon>
        <taxon>Embryophyta</taxon>
        <taxon>Tracheophyta</taxon>
        <taxon>Spermatophyta</taxon>
        <taxon>Magnoliopsida</taxon>
        <taxon>Ranunculales</taxon>
        <taxon>Ranunculaceae</taxon>
        <taxon>Thalictroideae</taxon>
        <taxon>Aquilegia</taxon>
    </lineage>
</organism>
<dbReference type="InParanoid" id="A0A2G5C8V5"/>
<feature type="region of interest" description="Disordered" evidence="1">
    <location>
        <begin position="87"/>
        <end position="109"/>
    </location>
</feature>
<protein>
    <submittedName>
        <fullName evidence="4">Uncharacterized protein</fullName>
    </submittedName>
</protein>
<evidence type="ECO:0000259" key="2">
    <source>
        <dbReference type="PROSITE" id="PS50090"/>
    </source>
</evidence>
<gene>
    <name evidence="4" type="ORF">AQUCO_07600106v1</name>
</gene>
<dbReference type="PROSITE" id="PS50090">
    <property type="entry name" value="MYB_LIKE"/>
    <property type="match status" value="1"/>
</dbReference>
<sequence length="666" mass="74008">MEKLAEVQLNEEQRIDESFDSNISSPALSPKQIANPVVYKLVRVEGDGRLVPATDDEVMEVENLFEEEKVEARSIVDTGQVEVCIPDEESPSVEAKTEVSEGKSQGEDTKVDAEKLNARLEYIGVMLQQVKQEENLRLSNASPKHSSTLMTVDGQCSDQRENLSAVEEKLQTNHSLKEGPLRTPILNDSSNNQLVSEEISLKSTDGLAVGGSSASVPASCSSSMPDFSRIKGEICLDNQTVRELQETFRATFGRETTVKDKLWLKRRIAMGLTNSCDVSTTTFTIKDNVLVRTKAKDTQSVMEICKNTSQTNEMVYDSCKDVATIPAVKVGDQQVLFCKRLRKPEVDNECKEDVCTEQSASKRVRKPTKRYIEELSESDTRECAGRCESSTKHSGNGHFSPKSIISPVCVFSTDETALITRQDSFGGSGVQVPYVSRMRRGRPRENFMSIMQQYHPNGMGMSVDVAKSALGARISQQDNETGEKNWKDRATPKHNQQQMVAKTEPEKENVVKCIDEPETVYFDNIDSGDNSDCNLTSPTSKYGVRRKHHRAWTLSEVIKLVEGVSKYGAGRWSEIKKVAFASYAYRTSVDLKDKWRNLLRASFAQGSNDKGMRNSRKHGSMPIPAPILLRVRQLAEKDSGGTPDLSSSKFIGCSGRSVLDSRSGYL</sequence>
<feature type="compositionally biased region" description="Basic and acidic residues" evidence="1">
    <location>
        <begin position="95"/>
        <end position="109"/>
    </location>
</feature>
<dbReference type="PANTHER" id="PTHR47122">
    <property type="entry name" value="MYB-LIKE DNA-BINDING DOMAIN CONTAINING PROTEIN, EXPRESSED"/>
    <property type="match status" value="1"/>
</dbReference>
<dbReference type="OrthoDB" id="608866at2759"/>
<feature type="domain" description="HTH myb-type" evidence="3">
    <location>
        <begin position="546"/>
        <end position="603"/>
    </location>
</feature>
<reference evidence="4 5" key="1">
    <citation type="submission" date="2017-09" db="EMBL/GenBank/DDBJ databases">
        <title>WGS assembly of Aquilegia coerulea Goldsmith.</title>
        <authorList>
            <person name="Hodges S."/>
            <person name="Kramer E."/>
            <person name="Nordborg M."/>
            <person name="Tomkins J."/>
            <person name="Borevitz J."/>
            <person name="Derieg N."/>
            <person name="Yan J."/>
            <person name="Mihaltcheva S."/>
            <person name="Hayes R.D."/>
            <person name="Rokhsar D."/>
        </authorList>
    </citation>
    <scope>NUCLEOTIDE SEQUENCE [LARGE SCALE GENOMIC DNA]</scope>
    <source>
        <strain evidence="5">cv. Goldsmith</strain>
    </source>
</reference>
<dbReference type="Gene3D" id="1.10.246.220">
    <property type="match status" value="1"/>
</dbReference>
<evidence type="ECO:0000313" key="4">
    <source>
        <dbReference type="EMBL" id="PIA27712.1"/>
    </source>
</evidence>
<dbReference type="EMBL" id="KZ305093">
    <property type="protein sequence ID" value="PIA27712.1"/>
    <property type="molecule type" value="Genomic_DNA"/>
</dbReference>
<dbReference type="PANTHER" id="PTHR47122:SF4">
    <property type="entry name" value="TRF-LIKE 3"/>
    <property type="match status" value="1"/>
</dbReference>